<keyword evidence="3" id="KW-1185">Reference proteome</keyword>
<feature type="region of interest" description="Disordered" evidence="1">
    <location>
        <begin position="45"/>
        <end position="65"/>
    </location>
</feature>
<evidence type="ECO:0000256" key="1">
    <source>
        <dbReference type="SAM" id="MobiDB-lite"/>
    </source>
</evidence>
<dbReference type="Proteomes" id="UP000683360">
    <property type="component" value="Unassembled WGS sequence"/>
</dbReference>
<accession>A0A8S3VPM8</accession>
<dbReference type="AlphaFoldDB" id="A0A8S3VPM8"/>
<dbReference type="EMBL" id="CAJPWZ010003324">
    <property type="protein sequence ID" value="CAG2257248.1"/>
    <property type="molecule type" value="Genomic_DNA"/>
</dbReference>
<dbReference type="SUPFAM" id="SSF58104">
    <property type="entry name" value="Methyl-accepting chemotaxis protein (MCP) signaling domain"/>
    <property type="match status" value="1"/>
</dbReference>
<comment type="caution">
    <text evidence="2">The sequence shown here is derived from an EMBL/GenBank/DDBJ whole genome shotgun (WGS) entry which is preliminary data.</text>
</comment>
<gene>
    <name evidence="2" type="ORF">MEDL_68577</name>
</gene>
<dbReference type="OrthoDB" id="7756649at2759"/>
<proteinExistence type="predicted"/>
<protein>
    <submittedName>
        <fullName evidence="2">Uncharacterized protein</fullName>
    </submittedName>
</protein>
<sequence length="696" mass="79213">MPMEEQRYIHPSLPSEEKRIRVRRLKYNVNNSQIESDDQVIKEEVENSPSDYDVSDIDDNMSSTHSSSVTYEMYDIEDNMSVNRVKIKNNQKPTEIGANETKLVSKEHVQNLVRALIGTSEEMGGGEFQSHWMVKTIQSLWGLPPRSKALSFLFGTVSDSDLSKIRRNIKTLAQNQDAIRHIVQDGLTILNTTQTHVSENRHKVNELIESVEELGNRLQTFATDIEKQIEVMGSYLQAYLHMDMIIGEIKDLLNIAGDYLNHLQLQLNMLSLGHMSPSLISPGNLRELLTDIKRRLPATLKIPGDEVKDIWNFYKFLTCSTVLDENKIIIIISLPLLDIRDTYDIYKIHNLPVPTKITDKLADSNNMVAQYELEAEVIAANQEKTKYMLLNTNEIDKCSNPLVNFCEIKSPVYPVSLSKIGKQDIQDADNPEHLMEDESVMNVLETARICTILNAKTKYTIVGSLILSNFEILSKQPMLDAFWEGTECVGLKTLLRNKQGQLERILCHRCGKPPKISDEILTEMVDVSTFGSGSNARHNSEDVAQNFESCVHDCEGESELNDDIHYTKIINIDIENTRKIVNKMVYRTIENDEIDEMAYEKVTVAVVEYNNLTVYLGKIKEKTMTFAESKLGKLNNKKINLDSSLQLDKNDVLEIDENYLISKSEGHVKNGKKTLLSEEQKLSISNSITNYLDKKL</sequence>
<name>A0A8S3VPM8_MYTED</name>
<organism evidence="2 3">
    <name type="scientific">Mytilus edulis</name>
    <name type="common">Blue mussel</name>
    <dbReference type="NCBI Taxonomy" id="6550"/>
    <lineage>
        <taxon>Eukaryota</taxon>
        <taxon>Metazoa</taxon>
        <taxon>Spiralia</taxon>
        <taxon>Lophotrochozoa</taxon>
        <taxon>Mollusca</taxon>
        <taxon>Bivalvia</taxon>
        <taxon>Autobranchia</taxon>
        <taxon>Pteriomorphia</taxon>
        <taxon>Mytilida</taxon>
        <taxon>Mytiloidea</taxon>
        <taxon>Mytilidae</taxon>
        <taxon>Mytilinae</taxon>
        <taxon>Mytilus</taxon>
    </lineage>
</organism>
<reference evidence="2" key="1">
    <citation type="submission" date="2021-03" db="EMBL/GenBank/DDBJ databases">
        <authorList>
            <person name="Bekaert M."/>
        </authorList>
    </citation>
    <scope>NUCLEOTIDE SEQUENCE</scope>
</reference>
<evidence type="ECO:0000313" key="3">
    <source>
        <dbReference type="Proteomes" id="UP000683360"/>
    </source>
</evidence>
<evidence type="ECO:0000313" key="2">
    <source>
        <dbReference type="EMBL" id="CAG2257248.1"/>
    </source>
</evidence>